<dbReference type="AlphaFoldDB" id="A0A0B4H5P3"/>
<evidence type="ECO:0000313" key="2">
    <source>
        <dbReference type="EMBL" id="KID90528.1"/>
    </source>
</evidence>
<feature type="region of interest" description="Disordered" evidence="1">
    <location>
        <begin position="1"/>
        <end position="79"/>
    </location>
</feature>
<accession>A0A0B4H5P3</accession>
<keyword evidence="3" id="KW-1185">Reference proteome</keyword>
<feature type="region of interest" description="Disordered" evidence="1">
    <location>
        <begin position="205"/>
        <end position="226"/>
    </location>
</feature>
<dbReference type="EMBL" id="AZNH01000005">
    <property type="protein sequence ID" value="KID90528.1"/>
    <property type="molecule type" value="Genomic_DNA"/>
</dbReference>
<evidence type="ECO:0000313" key="3">
    <source>
        <dbReference type="Proteomes" id="UP000031192"/>
    </source>
</evidence>
<dbReference type="OrthoDB" id="10389976at2759"/>
<name>A0A0B4H5P3_METGA</name>
<gene>
    <name evidence="2" type="ORF">MGU_02405</name>
</gene>
<feature type="compositionally biased region" description="Pro residues" evidence="1">
    <location>
        <begin position="40"/>
        <end position="57"/>
    </location>
</feature>
<sequence>MHTGVNPMRSTDKNRTLHGEGTGEIRIALDRGPARHLRFPQPPGPPPTVPLPDPPTPWAKTTPEHAQGRTSQAQTIQEDSQGLVREVLVRKVLATEFDQVEGDLKVRINLYKSGGKRGIDKNTGRPYTTVVEALLKALERDRLSEEEENVVFKHLQWLFFCQNCKEDKPACEFDSCSREFWAIEPEEWVFLHGEKCMPCEEEEELSSLRNQDQSFKSIPSAGRGRA</sequence>
<protein>
    <submittedName>
        <fullName evidence="2">Uncharacterized protein</fullName>
    </submittedName>
</protein>
<evidence type="ECO:0000256" key="1">
    <source>
        <dbReference type="SAM" id="MobiDB-lite"/>
    </source>
</evidence>
<dbReference type="HOGENOM" id="CLU_095398_0_0_1"/>
<proteinExistence type="predicted"/>
<comment type="caution">
    <text evidence="2">The sequence shown here is derived from an EMBL/GenBank/DDBJ whole genome shotgun (WGS) entry which is preliminary data.</text>
</comment>
<reference evidence="2 3" key="1">
    <citation type="journal article" date="2014" name="Proc. Natl. Acad. Sci. U.S.A.">
        <title>Trajectory and genomic determinants of fungal-pathogen speciation and host adaptation.</title>
        <authorList>
            <person name="Hu X."/>
            <person name="Xiao G."/>
            <person name="Zheng P."/>
            <person name="Shang Y."/>
            <person name="Su Y."/>
            <person name="Zhang X."/>
            <person name="Liu X."/>
            <person name="Zhan S."/>
            <person name="St Leger R.J."/>
            <person name="Wang C."/>
        </authorList>
    </citation>
    <scope>NUCLEOTIDE SEQUENCE [LARGE SCALE GENOMIC DNA]</scope>
    <source>
        <strain evidence="2 3">ARSEF 977</strain>
    </source>
</reference>
<feature type="compositionally biased region" description="Polar residues" evidence="1">
    <location>
        <begin position="68"/>
        <end position="79"/>
    </location>
</feature>
<organism evidence="2 3">
    <name type="scientific">Metarhizium guizhouense (strain ARSEF 977)</name>
    <dbReference type="NCBI Taxonomy" id="1276136"/>
    <lineage>
        <taxon>Eukaryota</taxon>
        <taxon>Fungi</taxon>
        <taxon>Dikarya</taxon>
        <taxon>Ascomycota</taxon>
        <taxon>Pezizomycotina</taxon>
        <taxon>Sordariomycetes</taxon>
        <taxon>Hypocreomycetidae</taxon>
        <taxon>Hypocreales</taxon>
        <taxon>Clavicipitaceae</taxon>
        <taxon>Metarhizium</taxon>
    </lineage>
</organism>
<dbReference type="Proteomes" id="UP000031192">
    <property type="component" value="Unassembled WGS sequence"/>
</dbReference>
<feature type="compositionally biased region" description="Basic and acidic residues" evidence="1">
    <location>
        <begin position="10"/>
        <end position="33"/>
    </location>
</feature>